<dbReference type="GO" id="GO:0005886">
    <property type="term" value="C:plasma membrane"/>
    <property type="evidence" value="ECO:0007669"/>
    <property type="project" value="TreeGrafter"/>
</dbReference>
<dbReference type="OMA" id="MMDKMYE"/>
<dbReference type="EMBL" id="KB202374">
    <property type="protein sequence ID" value="ESO90589.1"/>
    <property type="molecule type" value="Genomic_DNA"/>
</dbReference>
<dbReference type="GO" id="GO:0005261">
    <property type="term" value="F:monoatomic cation channel activity"/>
    <property type="evidence" value="ECO:0007669"/>
    <property type="project" value="TreeGrafter"/>
</dbReference>
<evidence type="ECO:0000313" key="2">
    <source>
        <dbReference type="EMBL" id="ESO90589.1"/>
    </source>
</evidence>
<dbReference type="CTD" id="20243401"/>
<dbReference type="GeneID" id="20243401"/>
<feature type="transmembrane region" description="Helical" evidence="1">
    <location>
        <begin position="395"/>
        <end position="420"/>
    </location>
</feature>
<dbReference type="PANTHER" id="PTHR13800:SF41">
    <property type="entry name" value="PROTEIN CED-11"/>
    <property type="match status" value="1"/>
</dbReference>
<dbReference type="STRING" id="225164.V4BNV6"/>
<proteinExistence type="predicted"/>
<gene>
    <name evidence="2" type="ORF">LOTGIDRAFT_175815</name>
</gene>
<sequence>MAVELLDLCYNDSSVQAFNILNKELQDFNNRTIVEISKLANNKFFLAHSCCQKWLGQRWCGKIQIRELDWGIKLPDWFKIYTSVFLVFPMFVWISFKTSEITYSGEENEEGEEDDEEANEDNFMLQTNNMTPKRKQKKTDEVIIKIQNLVDRGETKLPVYKQIFYLWSAPITKFWIHQLFYVLFLALFSVATLMPTCGNVFMNFAVFLWTLMIWLEITRMTYVKKWKYPEVPIFLATVEIGLILVFLLVYLIFRILPHFVDHIDYMTAKFLMSIGLLFFYYRTLAVFLPISRTLGPMLIAIKRMIRKDFLTWFRMFMIVMVSGGISIHASLYPNFPITVDALKKAFARAFFAMFLTKIDDLDGDPSCSYLYQNVSDEYCAVADHSRLEECPYSSFGGYFIVIQYLLITKLILVTLLFAMFSATNAQVSKEALEIWKYQRYGLIVDFEERLRLPAPFTCISYLLMFLQLIFIQLRRLKNSISVCCAKCCRRSQDSTISRLITGKSLRVGLSHYFLI</sequence>
<evidence type="ECO:0000313" key="3">
    <source>
        <dbReference type="Proteomes" id="UP000030746"/>
    </source>
</evidence>
<keyword evidence="3" id="KW-1185">Reference proteome</keyword>
<dbReference type="KEGG" id="lgi:LOTGIDRAFT_175815"/>
<feature type="transmembrane region" description="Helical" evidence="1">
    <location>
        <begin position="452"/>
        <end position="473"/>
    </location>
</feature>
<dbReference type="InterPro" id="IPR050927">
    <property type="entry name" value="TRPM"/>
</dbReference>
<feature type="transmembrane region" description="Helical" evidence="1">
    <location>
        <begin position="174"/>
        <end position="194"/>
    </location>
</feature>
<name>V4BNV6_LOTGI</name>
<dbReference type="GO" id="GO:0030001">
    <property type="term" value="P:metal ion transport"/>
    <property type="evidence" value="ECO:0007669"/>
    <property type="project" value="TreeGrafter"/>
</dbReference>
<keyword evidence="1" id="KW-0812">Transmembrane</keyword>
<dbReference type="PANTHER" id="PTHR13800">
    <property type="entry name" value="TRANSIENT RECEPTOR POTENTIAL CATION CHANNEL, SUBFAMILY M, MEMBER 6"/>
    <property type="match status" value="1"/>
</dbReference>
<protein>
    <recommendedName>
        <fullName evidence="4">Ion transport domain-containing protein</fullName>
    </recommendedName>
</protein>
<dbReference type="HOGENOM" id="CLU_529235_0_0_1"/>
<accession>V4BNV6</accession>
<dbReference type="Proteomes" id="UP000030746">
    <property type="component" value="Unassembled WGS sequence"/>
</dbReference>
<keyword evidence="1" id="KW-0472">Membrane</keyword>
<feature type="transmembrane region" description="Helical" evidence="1">
    <location>
        <begin position="265"/>
        <end position="288"/>
    </location>
</feature>
<dbReference type="RefSeq" id="XP_009058724.1">
    <property type="nucleotide sequence ID" value="XM_009060476.1"/>
</dbReference>
<organism evidence="2 3">
    <name type="scientific">Lottia gigantea</name>
    <name type="common">Giant owl limpet</name>
    <dbReference type="NCBI Taxonomy" id="225164"/>
    <lineage>
        <taxon>Eukaryota</taxon>
        <taxon>Metazoa</taxon>
        <taxon>Spiralia</taxon>
        <taxon>Lophotrochozoa</taxon>
        <taxon>Mollusca</taxon>
        <taxon>Gastropoda</taxon>
        <taxon>Patellogastropoda</taxon>
        <taxon>Lottioidea</taxon>
        <taxon>Lottiidae</taxon>
        <taxon>Lottia</taxon>
    </lineage>
</organism>
<dbReference type="OrthoDB" id="301415at2759"/>
<evidence type="ECO:0000256" key="1">
    <source>
        <dbReference type="SAM" id="Phobius"/>
    </source>
</evidence>
<feature type="transmembrane region" description="Helical" evidence="1">
    <location>
        <begin position="231"/>
        <end position="253"/>
    </location>
</feature>
<feature type="transmembrane region" description="Helical" evidence="1">
    <location>
        <begin position="200"/>
        <end position="219"/>
    </location>
</feature>
<feature type="transmembrane region" description="Helical" evidence="1">
    <location>
        <begin position="309"/>
        <end position="332"/>
    </location>
</feature>
<dbReference type="AlphaFoldDB" id="V4BNV6"/>
<keyword evidence="1" id="KW-1133">Transmembrane helix</keyword>
<reference evidence="2 3" key="1">
    <citation type="journal article" date="2013" name="Nature">
        <title>Insights into bilaterian evolution from three spiralian genomes.</title>
        <authorList>
            <person name="Simakov O."/>
            <person name="Marletaz F."/>
            <person name="Cho S.J."/>
            <person name="Edsinger-Gonzales E."/>
            <person name="Havlak P."/>
            <person name="Hellsten U."/>
            <person name="Kuo D.H."/>
            <person name="Larsson T."/>
            <person name="Lv J."/>
            <person name="Arendt D."/>
            <person name="Savage R."/>
            <person name="Osoegawa K."/>
            <person name="de Jong P."/>
            <person name="Grimwood J."/>
            <person name="Chapman J.A."/>
            <person name="Shapiro H."/>
            <person name="Aerts A."/>
            <person name="Otillar R.P."/>
            <person name="Terry A.Y."/>
            <person name="Boore J.L."/>
            <person name="Grigoriev I.V."/>
            <person name="Lindberg D.R."/>
            <person name="Seaver E.C."/>
            <person name="Weisblat D.A."/>
            <person name="Putnam N.H."/>
            <person name="Rokhsar D.S."/>
        </authorList>
    </citation>
    <scope>NUCLEOTIDE SEQUENCE [LARGE SCALE GENOMIC DNA]</scope>
</reference>
<evidence type="ECO:0008006" key="4">
    <source>
        <dbReference type="Google" id="ProtNLM"/>
    </source>
</evidence>
<feature type="transmembrane region" description="Helical" evidence="1">
    <location>
        <begin position="78"/>
        <end position="96"/>
    </location>
</feature>